<reference evidence="4" key="1">
    <citation type="submission" date="2025-08" db="UniProtKB">
        <authorList>
            <consortium name="RefSeq"/>
        </authorList>
    </citation>
    <scope>IDENTIFICATION</scope>
</reference>
<evidence type="ECO:0000313" key="4">
    <source>
        <dbReference type="RefSeq" id="XP_055886617.1"/>
    </source>
</evidence>
<protein>
    <submittedName>
        <fullName evidence="4">Uncharacterized protein LOC106061529 isoform X1</fullName>
    </submittedName>
</protein>
<organism evidence="3 4">
    <name type="scientific">Biomphalaria glabrata</name>
    <name type="common">Bloodfluke planorb</name>
    <name type="synonym">Freshwater snail</name>
    <dbReference type="NCBI Taxonomy" id="6526"/>
    <lineage>
        <taxon>Eukaryota</taxon>
        <taxon>Metazoa</taxon>
        <taxon>Spiralia</taxon>
        <taxon>Lophotrochozoa</taxon>
        <taxon>Mollusca</taxon>
        <taxon>Gastropoda</taxon>
        <taxon>Heterobranchia</taxon>
        <taxon>Euthyneura</taxon>
        <taxon>Panpulmonata</taxon>
        <taxon>Hygrophila</taxon>
        <taxon>Lymnaeoidea</taxon>
        <taxon>Planorbidae</taxon>
        <taxon>Biomphalaria</taxon>
    </lineage>
</organism>
<gene>
    <name evidence="4" type="primary">LOC106061529</name>
</gene>
<keyword evidence="1" id="KW-1133">Transmembrane helix</keyword>
<proteinExistence type="predicted"/>
<dbReference type="OrthoDB" id="10288319at2759"/>
<evidence type="ECO:0000256" key="1">
    <source>
        <dbReference type="SAM" id="Phobius"/>
    </source>
</evidence>
<dbReference type="GeneID" id="106061529"/>
<dbReference type="Proteomes" id="UP001165740">
    <property type="component" value="Chromosome 5"/>
</dbReference>
<dbReference type="InterPro" id="IPR008979">
    <property type="entry name" value="Galactose-bd-like_sf"/>
</dbReference>
<dbReference type="InterPro" id="IPR051941">
    <property type="entry name" value="BG_Antigen-Binding_Lectin"/>
</dbReference>
<dbReference type="SUPFAM" id="SSF49785">
    <property type="entry name" value="Galactose-binding domain-like"/>
    <property type="match status" value="1"/>
</dbReference>
<keyword evidence="2" id="KW-0732">Signal</keyword>
<feature type="signal peptide" evidence="2">
    <location>
        <begin position="1"/>
        <end position="19"/>
    </location>
</feature>
<feature type="transmembrane region" description="Helical" evidence="1">
    <location>
        <begin position="397"/>
        <end position="422"/>
    </location>
</feature>
<dbReference type="AlphaFoldDB" id="A0A9W3AH55"/>
<dbReference type="Gene3D" id="2.60.120.260">
    <property type="entry name" value="Galactose-binding domain-like"/>
    <property type="match status" value="1"/>
</dbReference>
<evidence type="ECO:0000256" key="2">
    <source>
        <dbReference type="SAM" id="SignalP"/>
    </source>
</evidence>
<feature type="chain" id="PRO_5040933796" evidence="2">
    <location>
        <begin position="20"/>
        <end position="498"/>
    </location>
</feature>
<dbReference type="PANTHER" id="PTHR45713">
    <property type="entry name" value="FTP DOMAIN-CONTAINING PROTEIN"/>
    <property type="match status" value="1"/>
</dbReference>
<sequence>MDIWIYPWIVLLFYAQCQAALCPDNQFGSRCQFKCHCVDKCDSEGKCFGNSTKCSPRWFGFRCQYRDIAEDASVEPPQAKSWLSEGPLCQQGLSLIRLTLTWGVPQSFTWLRIAKSNISYAANITLKLRATTSSTLSCTNMKMFYIDALTFDIRCDVNEAIDQLTIESNIVDYICSLRVSGGRNLAIFQSTNQSSTLNNNSLFSAQYAVDGVIKDTCGSGYCANTSSNDNTPSWQITFDQPYILNTFILYNSNDAQERLKYFVIHILDSNRSILFTKQGDGVNRPRYTVLYFSILAIAAVNLSNMYRFDYEPVPYVSINEFEAYGECVPGLWGLECNNLCKRECRDSCLMEDGSCTNEAIDVFDSKCANCSWDMSQCNTIGNTTDRFITESDFGTGFGAGFGAGVAVTLAIVGATIFIWYIIQWRRSKLKAGMSVKEHSYDQTDVTQKESHRYQGIKVQVSSKEKTYEPMEDAHVGVTSTRNNADVYVNTENNYDETF</sequence>
<dbReference type="RefSeq" id="XP_055886617.1">
    <property type="nucleotide sequence ID" value="XM_056030642.1"/>
</dbReference>
<accession>A0A9W3AH55</accession>
<keyword evidence="1" id="KW-0472">Membrane</keyword>
<dbReference type="PANTHER" id="PTHR45713:SF6">
    <property type="entry name" value="F5_8 TYPE C DOMAIN-CONTAINING PROTEIN"/>
    <property type="match status" value="1"/>
</dbReference>
<name>A0A9W3AH55_BIOGL</name>
<keyword evidence="3" id="KW-1185">Reference proteome</keyword>
<keyword evidence="1" id="KW-0812">Transmembrane</keyword>
<evidence type="ECO:0000313" key="3">
    <source>
        <dbReference type="Proteomes" id="UP001165740"/>
    </source>
</evidence>